<organism evidence="3 4">
    <name type="scientific">Paracoccus laeviglucosivorans</name>
    <dbReference type="NCBI Taxonomy" id="1197861"/>
    <lineage>
        <taxon>Bacteria</taxon>
        <taxon>Pseudomonadati</taxon>
        <taxon>Pseudomonadota</taxon>
        <taxon>Alphaproteobacteria</taxon>
        <taxon>Rhodobacterales</taxon>
        <taxon>Paracoccaceae</taxon>
        <taxon>Paracoccus</taxon>
    </lineage>
</organism>
<dbReference type="InterPro" id="IPR005632">
    <property type="entry name" value="Chaperone_Skp"/>
</dbReference>
<dbReference type="Pfam" id="PF03938">
    <property type="entry name" value="OmpH"/>
    <property type="match status" value="1"/>
</dbReference>
<evidence type="ECO:0000256" key="1">
    <source>
        <dbReference type="SAM" id="MobiDB-lite"/>
    </source>
</evidence>
<dbReference type="Proteomes" id="UP000319014">
    <property type="component" value="Unassembled WGS sequence"/>
</dbReference>
<protein>
    <submittedName>
        <fullName evidence="3">Periplasmic chaperone for outer membrane proteins Skp</fullName>
    </submittedName>
</protein>
<dbReference type="RefSeq" id="WP_142662098.1">
    <property type="nucleotide sequence ID" value="NZ_FXTK01000003.1"/>
</dbReference>
<dbReference type="AlphaFoldDB" id="A0A521BY14"/>
<proteinExistence type="predicted"/>
<dbReference type="Gene3D" id="3.30.910.20">
    <property type="entry name" value="Skp domain"/>
    <property type="match status" value="1"/>
</dbReference>
<dbReference type="InterPro" id="IPR024930">
    <property type="entry name" value="Skp_dom_sf"/>
</dbReference>
<dbReference type="EMBL" id="FXTK01000003">
    <property type="protein sequence ID" value="SMO52066.1"/>
    <property type="molecule type" value="Genomic_DNA"/>
</dbReference>
<gene>
    <name evidence="3" type="ORF">SAMN06265221_103241</name>
</gene>
<feature type="signal peptide" evidence="2">
    <location>
        <begin position="1"/>
        <end position="22"/>
    </location>
</feature>
<dbReference type="SUPFAM" id="SSF111384">
    <property type="entry name" value="OmpH-like"/>
    <property type="match status" value="1"/>
</dbReference>
<sequence length="234" mass="25026">MRRARIAGAVAGLLTGALPLAAQEQQPAAPSPDRIQVQPAPQTGQPSGNGGANQPLVVETPGQSGQAYPQIMTIDQEGLFMGSAWGQRVQADLEQRGRQVAAENDRLASQFAAEEQELTNLRGALSPEEFRQRADEFDKRVVEVRRERDAVTRDLQSGADAERAAFFRAALPVLAQLMQERGAVVVLDQRAIFVSAQSADVTQIMIERLNTEIGAGPEKAEPAPTGETPAPAAP</sequence>
<keyword evidence="2" id="KW-0732">Signal</keyword>
<dbReference type="GO" id="GO:0051082">
    <property type="term" value="F:unfolded protein binding"/>
    <property type="evidence" value="ECO:0007669"/>
    <property type="project" value="InterPro"/>
</dbReference>
<dbReference type="OrthoDB" id="7868372at2"/>
<feature type="chain" id="PRO_5021996118" evidence="2">
    <location>
        <begin position="23"/>
        <end position="234"/>
    </location>
</feature>
<evidence type="ECO:0000313" key="3">
    <source>
        <dbReference type="EMBL" id="SMO52066.1"/>
    </source>
</evidence>
<dbReference type="SMART" id="SM00935">
    <property type="entry name" value="OmpH"/>
    <property type="match status" value="1"/>
</dbReference>
<evidence type="ECO:0000256" key="2">
    <source>
        <dbReference type="SAM" id="SignalP"/>
    </source>
</evidence>
<feature type="compositionally biased region" description="Low complexity" evidence="1">
    <location>
        <begin position="214"/>
        <end position="234"/>
    </location>
</feature>
<feature type="region of interest" description="Disordered" evidence="1">
    <location>
        <begin position="213"/>
        <end position="234"/>
    </location>
</feature>
<reference evidence="3 4" key="1">
    <citation type="submission" date="2017-05" db="EMBL/GenBank/DDBJ databases">
        <authorList>
            <person name="Varghese N."/>
            <person name="Submissions S."/>
        </authorList>
    </citation>
    <scope>NUCLEOTIDE SEQUENCE [LARGE SCALE GENOMIC DNA]</scope>
    <source>
        <strain evidence="3 4">DSM 100094</strain>
    </source>
</reference>
<name>A0A521BY14_9RHOB</name>
<keyword evidence="4" id="KW-1185">Reference proteome</keyword>
<feature type="region of interest" description="Disordered" evidence="1">
    <location>
        <begin position="23"/>
        <end position="64"/>
    </location>
</feature>
<accession>A0A521BY14</accession>
<evidence type="ECO:0000313" key="4">
    <source>
        <dbReference type="Proteomes" id="UP000319014"/>
    </source>
</evidence>